<organism evidence="2 3">
    <name type="scientific">Nonomuraea wenchangensis</name>
    <dbReference type="NCBI Taxonomy" id="568860"/>
    <lineage>
        <taxon>Bacteria</taxon>
        <taxon>Bacillati</taxon>
        <taxon>Actinomycetota</taxon>
        <taxon>Actinomycetes</taxon>
        <taxon>Streptosporangiales</taxon>
        <taxon>Streptosporangiaceae</taxon>
        <taxon>Nonomuraea</taxon>
    </lineage>
</organism>
<dbReference type="RefSeq" id="WP_091094074.1">
    <property type="nucleotide sequence ID" value="NZ_FOHX01000027.1"/>
</dbReference>
<dbReference type="Proteomes" id="UP000199361">
    <property type="component" value="Unassembled WGS sequence"/>
</dbReference>
<sequence length="95" mass="10081">MIVFPARDGLLVVPAVLPIHVSDDELKMTVADWLTHREIPMSDPSAEPIEVLDGQDPLPLPPFAGAGVTALDPDQDALPQEPGSAIEEVPADDHA</sequence>
<dbReference type="AlphaFoldDB" id="A0A1I0LUY0"/>
<name>A0A1I0LUY0_9ACTN</name>
<proteinExistence type="predicted"/>
<evidence type="ECO:0000313" key="2">
    <source>
        <dbReference type="EMBL" id="SEU46648.1"/>
    </source>
</evidence>
<dbReference type="STRING" id="568860.SAMN05421811_127105"/>
<protein>
    <submittedName>
        <fullName evidence="2">Uncharacterized protein</fullName>
    </submittedName>
</protein>
<evidence type="ECO:0000256" key="1">
    <source>
        <dbReference type="SAM" id="MobiDB-lite"/>
    </source>
</evidence>
<accession>A0A1I0LUY0</accession>
<evidence type="ECO:0000313" key="3">
    <source>
        <dbReference type="Proteomes" id="UP000199361"/>
    </source>
</evidence>
<reference evidence="2 3" key="1">
    <citation type="submission" date="2016-10" db="EMBL/GenBank/DDBJ databases">
        <authorList>
            <person name="de Groot N.N."/>
        </authorList>
    </citation>
    <scope>NUCLEOTIDE SEQUENCE [LARGE SCALE GENOMIC DNA]</scope>
    <source>
        <strain evidence="2 3">CGMCC 4.5598</strain>
    </source>
</reference>
<dbReference type="EMBL" id="FOHX01000027">
    <property type="protein sequence ID" value="SEU46648.1"/>
    <property type="molecule type" value="Genomic_DNA"/>
</dbReference>
<dbReference type="OrthoDB" id="3541841at2"/>
<gene>
    <name evidence="2" type="ORF">SAMN05421811_127105</name>
</gene>
<keyword evidence="3" id="KW-1185">Reference proteome</keyword>
<feature type="region of interest" description="Disordered" evidence="1">
    <location>
        <begin position="44"/>
        <end position="95"/>
    </location>
</feature>